<organism evidence="3 4">
    <name type="scientific">Fusarium sarcochroum</name>
    <dbReference type="NCBI Taxonomy" id="1208366"/>
    <lineage>
        <taxon>Eukaryota</taxon>
        <taxon>Fungi</taxon>
        <taxon>Dikarya</taxon>
        <taxon>Ascomycota</taxon>
        <taxon>Pezizomycotina</taxon>
        <taxon>Sordariomycetes</taxon>
        <taxon>Hypocreomycetidae</taxon>
        <taxon>Hypocreales</taxon>
        <taxon>Nectriaceae</taxon>
        <taxon>Fusarium</taxon>
        <taxon>Fusarium lateritium species complex</taxon>
    </lineage>
</organism>
<dbReference type="CDD" id="cd12087">
    <property type="entry name" value="TM_EGFR-like"/>
    <property type="match status" value="1"/>
</dbReference>
<protein>
    <recommendedName>
        <fullName evidence="5">Mid2 domain-containing protein</fullName>
    </recommendedName>
</protein>
<comment type="caution">
    <text evidence="3">The sequence shown here is derived from an EMBL/GenBank/DDBJ whole genome shotgun (WGS) entry which is preliminary data.</text>
</comment>
<feature type="transmembrane region" description="Helical" evidence="2">
    <location>
        <begin position="162"/>
        <end position="186"/>
    </location>
</feature>
<reference evidence="3" key="2">
    <citation type="submission" date="2020-05" db="EMBL/GenBank/DDBJ databases">
        <authorList>
            <person name="Kim H.-S."/>
            <person name="Proctor R.H."/>
            <person name="Brown D.W."/>
        </authorList>
    </citation>
    <scope>NUCLEOTIDE SEQUENCE</scope>
    <source>
        <strain evidence="3">NRRL 20472</strain>
    </source>
</reference>
<dbReference type="EMBL" id="JABEXW010000225">
    <property type="protein sequence ID" value="KAF4967708.1"/>
    <property type="molecule type" value="Genomic_DNA"/>
</dbReference>
<evidence type="ECO:0008006" key="5">
    <source>
        <dbReference type="Google" id="ProtNLM"/>
    </source>
</evidence>
<feature type="region of interest" description="Disordered" evidence="1">
    <location>
        <begin position="193"/>
        <end position="273"/>
    </location>
</feature>
<feature type="region of interest" description="Disordered" evidence="1">
    <location>
        <begin position="1"/>
        <end position="22"/>
    </location>
</feature>
<name>A0A8H4U0W3_9HYPO</name>
<keyword evidence="2" id="KW-0812">Transmembrane</keyword>
<evidence type="ECO:0000256" key="2">
    <source>
        <dbReference type="SAM" id="Phobius"/>
    </source>
</evidence>
<feature type="compositionally biased region" description="Basic and acidic residues" evidence="1">
    <location>
        <begin position="264"/>
        <end position="273"/>
    </location>
</feature>
<feature type="compositionally biased region" description="Low complexity" evidence="1">
    <location>
        <begin position="124"/>
        <end position="135"/>
    </location>
</feature>
<sequence>MFGLNPTEGRGCHPLSQTAPLPTTAPFAALHERGLPKPRQADDSTCGHYTIPGEDGECWTGIKTGGGDYITAFVCAITSQELSVHQSTVVTLSASEDEGSVTALVSTIDDIKTSAQEDVEAPLTPTTTRQTSTSRDSTEGGDGTRQTVTASPDTVDSSQVPVGAIVGGVLGGLALIALVGFGIWFIRHKKRQSVDNPNTAPSMEHQPQPVAFHQQQPIAGDNPPNKSQYSQLSVSTPVPVEAKSPSSSPHPTSQPMAELPNTIDRARSPSELQ</sequence>
<proteinExistence type="predicted"/>
<gene>
    <name evidence="3" type="ORF">FSARC_4768</name>
</gene>
<keyword evidence="4" id="KW-1185">Reference proteome</keyword>
<evidence type="ECO:0000256" key="1">
    <source>
        <dbReference type="SAM" id="MobiDB-lite"/>
    </source>
</evidence>
<feature type="compositionally biased region" description="Low complexity" evidence="1">
    <location>
        <begin position="244"/>
        <end position="255"/>
    </location>
</feature>
<evidence type="ECO:0000313" key="4">
    <source>
        <dbReference type="Proteomes" id="UP000622797"/>
    </source>
</evidence>
<dbReference type="AlphaFoldDB" id="A0A8H4U0W3"/>
<reference evidence="3" key="1">
    <citation type="journal article" date="2020" name="BMC Genomics">
        <title>Correction to: Identification and distribution of gene clusters required for synthesis of sphingolipid metabolism inhibitors in diverse species of the filamentous fungus Fusarium.</title>
        <authorList>
            <person name="Kim H.S."/>
            <person name="Lohmar J.M."/>
            <person name="Busman M."/>
            <person name="Brown D.W."/>
            <person name="Naumann T.A."/>
            <person name="Divon H.H."/>
            <person name="Lysoe E."/>
            <person name="Uhlig S."/>
            <person name="Proctor R.H."/>
        </authorList>
    </citation>
    <scope>NUCLEOTIDE SEQUENCE</scope>
    <source>
        <strain evidence="3">NRRL 20472</strain>
    </source>
</reference>
<evidence type="ECO:0000313" key="3">
    <source>
        <dbReference type="EMBL" id="KAF4967708.1"/>
    </source>
</evidence>
<feature type="compositionally biased region" description="Polar residues" evidence="1">
    <location>
        <begin position="144"/>
        <end position="159"/>
    </location>
</feature>
<feature type="region of interest" description="Disordered" evidence="1">
    <location>
        <begin position="113"/>
        <end position="159"/>
    </location>
</feature>
<accession>A0A8H4U0W3</accession>
<dbReference type="Proteomes" id="UP000622797">
    <property type="component" value="Unassembled WGS sequence"/>
</dbReference>
<keyword evidence="2" id="KW-1133">Transmembrane helix</keyword>
<keyword evidence="2" id="KW-0472">Membrane</keyword>
<feature type="compositionally biased region" description="Polar residues" evidence="1">
    <location>
        <begin position="224"/>
        <end position="236"/>
    </location>
</feature>